<evidence type="ECO:0000256" key="5">
    <source>
        <dbReference type="SAM" id="Coils"/>
    </source>
</evidence>
<reference evidence="7" key="1">
    <citation type="submission" date="2021-02" db="EMBL/GenBank/DDBJ databases">
        <authorList>
            <person name="Nowell W R."/>
        </authorList>
    </citation>
    <scope>NUCLEOTIDE SEQUENCE</scope>
</reference>
<comment type="similarity">
    <text evidence="2">Belongs to the shroom family.</text>
</comment>
<protein>
    <recommendedName>
        <fullName evidence="6">ASD2 domain-containing protein</fullName>
    </recommendedName>
</protein>
<feature type="domain" description="ASD2" evidence="6">
    <location>
        <begin position="1"/>
        <end position="135"/>
    </location>
</feature>
<evidence type="ECO:0000256" key="1">
    <source>
        <dbReference type="ARBA" id="ARBA00004245"/>
    </source>
</evidence>
<dbReference type="PANTHER" id="PTHR15012">
    <property type="entry name" value="APICAL PROTEIN/SHROOM-RELATED"/>
    <property type="match status" value="1"/>
</dbReference>
<dbReference type="PROSITE" id="PS51307">
    <property type="entry name" value="ASD2"/>
    <property type="match status" value="1"/>
</dbReference>
<dbReference type="InterPro" id="IPR014799">
    <property type="entry name" value="ASD2_dom"/>
</dbReference>
<dbReference type="AlphaFoldDB" id="A0A815XZU7"/>
<name>A0A815XZU7_9BILA</name>
<evidence type="ECO:0000256" key="4">
    <source>
        <dbReference type="ARBA" id="ARBA00023212"/>
    </source>
</evidence>
<dbReference type="Pfam" id="PF08687">
    <property type="entry name" value="ASD2"/>
    <property type="match status" value="1"/>
</dbReference>
<keyword evidence="5" id="KW-0175">Coiled coil</keyword>
<keyword evidence="10" id="KW-1185">Reference proteome</keyword>
<gene>
    <name evidence="8" type="ORF">JXQ802_LOCUS58791</name>
    <name evidence="7" type="ORF">PYM288_LOCUS42151</name>
</gene>
<dbReference type="PANTHER" id="PTHR15012:SF32">
    <property type="entry name" value="PROTEIN SHROOM"/>
    <property type="match status" value="1"/>
</dbReference>
<dbReference type="GO" id="GO:0007015">
    <property type="term" value="P:actin filament organization"/>
    <property type="evidence" value="ECO:0007669"/>
    <property type="project" value="TreeGrafter"/>
</dbReference>
<dbReference type="Gene3D" id="6.10.250.3120">
    <property type="match status" value="1"/>
</dbReference>
<dbReference type="GO" id="GO:0016324">
    <property type="term" value="C:apical plasma membrane"/>
    <property type="evidence" value="ECO:0007669"/>
    <property type="project" value="TreeGrafter"/>
</dbReference>
<evidence type="ECO:0000313" key="8">
    <source>
        <dbReference type="EMBL" id="CAF1678651.1"/>
    </source>
</evidence>
<proteinExistence type="inferred from homology"/>
<organism evidence="7 9">
    <name type="scientific">Rotaria sordida</name>
    <dbReference type="NCBI Taxonomy" id="392033"/>
    <lineage>
        <taxon>Eukaryota</taxon>
        <taxon>Metazoa</taxon>
        <taxon>Spiralia</taxon>
        <taxon>Gnathifera</taxon>
        <taxon>Rotifera</taxon>
        <taxon>Eurotatoria</taxon>
        <taxon>Bdelloidea</taxon>
        <taxon>Philodinida</taxon>
        <taxon>Philodinidae</taxon>
        <taxon>Rotaria</taxon>
    </lineage>
</organism>
<dbReference type="EMBL" id="CAJNOL010017496">
    <property type="protein sequence ID" value="CAF1678651.1"/>
    <property type="molecule type" value="Genomic_DNA"/>
</dbReference>
<comment type="caution">
    <text evidence="7">The sequence shown here is derived from an EMBL/GenBank/DDBJ whole genome shotgun (WGS) entry which is preliminary data.</text>
</comment>
<comment type="subcellular location">
    <subcellularLocation>
        <location evidence="1">Cytoplasm</location>
        <location evidence="1">Cytoskeleton</location>
    </subcellularLocation>
</comment>
<dbReference type="GO" id="GO:0030864">
    <property type="term" value="C:cortical actin cytoskeleton"/>
    <property type="evidence" value="ECO:0007669"/>
    <property type="project" value="TreeGrafter"/>
</dbReference>
<evidence type="ECO:0000313" key="9">
    <source>
        <dbReference type="Proteomes" id="UP000663854"/>
    </source>
</evidence>
<keyword evidence="3" id="KW-0963">Cytoplasm</keyword>
<evidence type="ECO:0000313" key="7">
    <source>
        <dbReference type="EMBL" id="CAF1564653.1"/>
    </source>
</evidence>
<evidence type="ECO:0000313" key="10">
    <source>
        <dbReference type="Proteomes" id="UP000663870"/>
    </source>
</evidence>
<dbReference type="EMBL" id="CAJNOH010015575">
    <property type="protein sequence ID" value="CAF1564653.1"/>
    <property type="molecule type" value="Genomic_DNA"/>
</dbReference>
<dbReference type="GO" id="GO:0043296">
    <property type="term" value="C:apical junction complex"/>
    <property type="evidence" value="ECO:0007669"/>
    <property type="project" value="TreeGrafter"/>
</dbReference>
<evidence type="ECO:0000259" key="6">
    <source>
        <dbReference type="PROSITE" id="PS51307"/>
    </source>
</evidence>
<keyword evidence="4" id="KW-0206">Cytoskeleton</keyword>
<feature type="non-terminal residue" evidence="7">
    <location>
        <position position="1"/>
    </location>
</feature>
<dbReference type="GO" id="GO:0005912">
    <property type="term" value="C:adherens junction"/>
    <property type="evidence" value="ECO:0007669"/>
    <property type="project" value="TreeGrafter"/>
</dbReference>
<dbReference type="Proteomes" id="UP000663854">
    <property type="component" value="Unassembled WGS sequence"/>
</dbReference>
<evidence type="ECO:0000256" key="3">
    <source>
        <dbReference type="ARBA" id="ARBA00022490"/>
    </source>
</evidence>
<dbReference type="Proteomes" id="UP000663870">
    <property type="component" value="Unassembled WGS sequence"/>
</dbReference>
<evidence type="ECO:0000256" key="2">
    <source>
        <dbReference type="ARBA" id="ARBA00006469"/>
    </source>
</evidence>
<sequence>SSGYIHRTVSNDSCIYDDNTLRHVEDLLINLKKRRQILKENQRTINEEIEDNKTLGAKLLNIIESNAELSEIEKFKLHINEIDTITSILLKLSSRLAKVENDLSMLSGNNEHTKVNLNKSNNGKKIYINSIMVNN</sequence>
<dbReference type="GO" id="GO:0051015">
    <property type="term" value="F:actin filament binding"/>
    <property type="evidence" value="ECO:0007669"/>
    <property type="project" value="InterPro"/>
</dbReference>
<feature type="coiled-coil region" evidence="5">
    <location>
        <begin position="21"/>
        <end position="48"/>
    </location>
</feature>
<accession>A0A815XZU7</accession>
<dbReference type="InterPro" id="IPR027685">
    <property type="entry name" value="Shroom_fam"/>
</dbReference>